<evidence type="ECO:0000313" key="2">
    <source>
        <dbReference type="EMBL" id="KAL0571394.1"/>
    </source>
</evidence>
<protein>
    <submittedName>
        <fullName evidence="2">Uncharacterized protein</fullName>
    </submittedName>
</protein>
<reference evidence="2 3" key="1">
    <citation type="submission" date="2024-02" db="EMBL/GenBank/DDBJ databases">
        <title>A draft genome for the cacao thread blight pathogen Marasmius crinis-equi.</title>
        <authorList>
            <person name="Cohen S.P."/>
            <person name="Baruah I.K."/>
            <person name="Amoako-Attah I."/>
            <person name="Bukari Y."/>
            <person name="Meinhardt L.W."/>
            <person name="Bailey B.A."/>
        </authorList>
    </citation>
    <scope>NUCLEOTIDE SEQUENCE [LARGE SCALE GENOMIC DNA]</scope>
    <source>
        <strain evidence="2 3">GH-76</strain>
    </source>
</reference>
<keyword evidence="3" id="KW-1185">Reference proteome</keyword>
<feature type="coiled-coil region" evidence="1">
    <location>
        <begin position="140"/>
        <end position="167"/>
    </location>
</feature>
<accession>A0ABR3F818</accession>
<name>A0ABR3F818_9AGAR</name>
<keyword evidence="1" id="KW-0175">Coiled coil</keyword>
<organism evidence="2 3">
    <name type="scientific">Marasmius crinis-equi</name>
    <dbReference type="NCBI Taxonomy" id="585013"/>
    <lineage>
        <taxon>Eukaryota</taxon>
        <taxon>Fungi</taxon>
        <taxon>Dikarya</taxon>
        <taxon>Basidiomycota</taxon>
        <taxon>Agaricomycotina</taxon>
        <taxon>Agaricomycetes</taxon>
        <taxon>Agaricomycetidae</taxon>
        <taxon>Agaricales</taxon>
        <taxon>Marasmiineae</taxon>
        <taxon>Marasmiaceae</taxon>
        <taxon>Marasmius</taxon>
    </lineage>
</organism>
<comment type="caution">
    <text evidence="2">The sequence shown here is derived from an EMBL/GenBank/DDBJ whole genome shotgun (WGS) entry which is preliminary data.</text>
</comment>
<dbReference type="Proteomes" id="UP001465976">
    <property type="component" value="Unassembled WGS sequence"/>
</dbReference>
<evidence type="ECO:0000256" key="1">
    <source>
        <dbReference type="SAM" id="Coils"/>
    </source>
</evidence>
<sequence length="349" mass="37745">MSANGYLQEQDIVASIQQSSDGAFTLKQDLENFKITLSQLAPSIDFKPYAINNGFIKGAQTVATNVHAQVIQNLRMNVLDAAQDPDCSVKEKAEEATSFLKKLAKNNFVLDTGSSTNEFSNATQKVATELDSVTARLNDTAKDESKLKQLTAELASLKKKKADALSKKPAPGQELLNKDDIGKILDEGSKNYDDVVAKGGKVPAKNPLASVAGKVKELSGNLPAGQNTDALQDEIDDLSARIVETEGNIYVTKEVIKKAKRDADEISSARESLRTFDDRFKGIAENLNRLQEVAKAAEGFVRDYNQFLGTEAAKDKGQLKAQTDLLGSRTSMLSQADPALASFTSRVVV</sequence>
<evidence type="ECO:0000313" key="3">
    <source>
        <dbReference type="Proteomes" id="UP001465976"/>
    </source>
</evidence>
<gene>
    <name evidence="2" type="ORF">V5O48_010563</name>
</gene>
<proteinExistence type="predicted"/>
<dbReference type="EMBL" id="JBAHYK010000776">
    <property type="protein sequence ID" value="KAL0571394.1"/>
    <property type="molecule type" value="Genomic_DNA"/>
</dbReference>